<dbReference type="GeneID" id="28488718"/>
<dbReference type="InterPro" id="IPR038765">
    <property type="entry name" value="Papain-like_cys_pep_sf"/>
</dbReference>
<dbReference type="AlphaFoldDB" id="A0A126QYQ8"/>
<feature type="compositionally biased region" description="Low complexity" evidence="1">
    <location>
        <begin position="81"/>
        <end position="113"/>
    </location>
</feature>
<dbReference type="InterPro" id="IPR002931">
    <property type="entry name" value="Transglutaminase-like"/>
</dbReference>
<feature type="compositionally biased region" description="Polar residues" evidence="1">
    <location>
        <begin position="52"/>
        <end position="76"/>
    </location>
</feature>
<keyword evidence="4" id="KW-1185">Reference proteome</keyword>
<protein>
    <submittedName>
        <fullName evidence="3">Adhesin-like protein with transglutaminase and PMBR domains</fullName>
    </submittedName>
</protein>
<dbReference type="SUPFAM" id="SSF54001">
    <property type="entry name" value="Cysteine proteinases"/>
    <property type="match status" value="1"/>
</dbReference>
<dbReference type="Pfam" id="PF01841">
    <property type="entry name" value="Transglut_core"/>
    <property type="match status" value="1"/>
</dbReference>
<dbReference type="InterPro" id="IPR018975">
    <property type="entry name" value="Pseudomurein-binding_repeat"/>
</dbReference>
<dbReference type="KEGG" id="mol:YLM1_0419"/>
<evidence type="ECO:0000256" key="1">
    <source>
        <dbReference type="SAM" id="MobiDB-lite"/>
    </source>
</evidence>
<dbReference type="Gene3D" id="3.10.620.30">
    <property type="match status" value="1"/>
</dbReference>
<proteinExistence type="predicted"/>
<evidence type="ECO:0000259" key="2">
    <source>
        <dbReference type="SMART" id="SM00460"/>
    </source>
</evidence>
<sequence>MAIFCLLFIVIGGVSASDVADMSNNPDKNNLVSASIDSGSDKSVANHYTNQLSSEATSSLNSQSTEDNNLETTNEASDLKSVSNTNSNSMLSTNPSSNSSQNNNITSTKTTTKTTTSLKLSSSKIYSGTPILITLKDKKGKVLSGKKIIIKIPSKNRVFTKITNSKGQVRLNYHKIGTFKTYVSFKGDGSFKSSKFSLKIKVLKSGTRLKVSNTTVPRSTSLVVNLINKKSGSGIAKKRVIFKIPKWNNKTYVRTTNSKGQAKLVVTTKKNFSVLISFEGSKNLYKSKIKTKVKPIKCKTKFIYPSTYLEYGENFVVSLKKVNNEPVKNKKVIVKITNMNKTYIKKTNSKGQFNVPINHIGTLNTKISFAGDSLFVKSSSNPILTVVKGGTRLEGSDTTVGKGFNYDINLKNSAGKVLANRKVKITLNNQTFTETTNSKGQVSLLMNYKKGLYPIEVDFSGNAYYNSSRLTETIKVVDPSVSISKIISAAKDLKVRVEYVNILNKAYSVNIDNKKYTMDEFAYLMAGALTNINSGSKDNVKIKDLSNNYNSSGAKINGKLSKSEYLKLAKNLTAFVDSNNRIPNYKLTNIGKMEANLYIYAFAAALDYYGSHKKLPSSVTVKTSYVSGGYSISLSQSGKILNYREIFDSDAFAKYLKTGGKSALNDAIKKKAKSLTSGLSSTKAKANAIFEFARDDVSYSFYMNSKKGAAKTLSSRSANCCDKANLIVAMCRSVGIYARYSHAKGCHFSSGLVAGHVWAQVYDPISQTWYTADSTSRRNKLGTINNWNTKSYSIPKNYVLIPF</sequence>
<dbReference type="PANTHER" id="PTHR33490">
    <property type="entry name" value="BLR5614 PROTEIN-RELATED"/>
    <property type="match status" value="1"/>
</dbReference>
<name>A0A126QYQ8_METOL</name>
<evidence type="ECO:0000313" key="3">
    <source>
        <dbReference type="EMBL" id="AMK14976.1"/>
    </source>
</evidence>
<reference evidence="4" key="2">
    <citation type="submission" date="2016-02" db="EMBL/GenBank/DDBJ databases">
        <title>The draft genome sequence of the rumen methanogen Methanobrevibacter olleyae YLM1.</title>
        <authorList>
            <consortium name="New Zealand Agricultural Greenhouse Gas Research Centre/Pastoral Greenhouse Gas Research Consortium"/>
            <person name="Kelly W.J."/>
            <person name="Li D."/>
            <person name="Lambie S.C."/>
            <person name="Attwood G.T."/>
            <person name="Altermann E."/>
            <person name="Leahy S.C."/>
        </authorList>
    </citation>
    <scope>NUCLEOTIDE SEQUENCE [LARGE SCALE GENOMIC DNA]</scope>
    <source>
        <strain evidence="4">YLM1</strain>
    </source>
</reference>
<feature type="region of interest" description="Disordered" evidence="1">
    <location>
        <begin position="52"/>
        <end position="113"/>
    </location>
</feature>
<accession>A0A126QYQ8</accession>
<dbReference type="Pfam" id="PF09373">
    <property type="entry name" value="PMBR"/>
    <property type="match status" value="1"/>
</dbReference>
<dbReference type="EMBL" id="CP014265">
    <property type="protein sequence ID" value="AMK14976.1"/>
    <property type="molecule type" value="Genomic_DNA"/>
</dbReference>
<organism evidence="3 4">
    <name type="scientific">Methanobrevibacter olleyae</name>
    <dbReference type="NCBI Taxonomy" id="294671"/>
    <lineage>
        <taxon>Archaea</taxon>
        <taxon>Methanobacteriati</taxon>
        <taxon>Methanobacteriota</taxon>
        <taxon>Methanomada group</taxon>
        <taxon>Methanobacteria</taxon>
        <taxon>Methanobacteriales</taxon>
        <taxon>Methanobacteriaceae</taxon>
        <taxon>Methanobrevibacter</taxon>
    </lineage>
</organism>
<dbReference type="STRING" id="294671.YLM1_0419"/>
<evidence type="ECO:0000313" key="4">
    <source>
        <dbReference type="Proteomes" id="UP000066376"/>
    </source>
</evidence>
<dbReference type="RefSeq" id="WP_067145839.1">
    <property type="nucleotide sequence ID" value="NZ_CP014265.1"/>
</dbReference>
<dbReference type="Proteomes" id="UP000066376">
    <property type="component" value="Chromosome"/>
</dbReference>
<dbReference type="PATRIC" id="fig|294671.3.peg.435"/>
<gene>
    <name evidence="3" type="ORF">YLM1_0419</name>
</gene>
<feature type="domain" description="Transglutaminase-like" evidence="2">
    <location>
        <begin position="712"/>
        <end position="776"/>
    </location>
</feature>
<dbReference type="SMART" id="SM00460">
    <property type="entry name" value="TGc"/>
    <property type="match status" value="1"/>
</dbReference>
<reference evidence="3 4" key="1">
    <citation type="journal article" date="2016" name="Genome Announc.">
        <title>Draft Genome Sequence of the Rumen Methanogen Methanobrevibacter olleyae YLM1.</title>
        <authorList>
            <person name="Kelly W.J."/>
            <person name="Li D."/>
            <person name="Lambie S.C."/>
            <person name="Cox F."/>
            <person name="Attwood G.T."/>
            <person name="Altermann E."/>
            <person name="Leahy S.C."/>
        </authorList>
    </citation>
    <scope>NUCLEOTIDE SEQUENCE [LARGE SCALE GENOMIC DNA]</scope>
    <source>
        <strain evidence="3 4">YLM1</strain>
    </source>
</reference>
<dbReference type="PANTHER" id="PTHR33490:SF3">
    <property type="entry name" value="CONSERVED INTEGRAL MEMBRANE PROTEIN"/>
    <property type="match status" value="1"/>
</dbReference>